<feature type="compositionally biased region" description="Basic and acidic residues" evidence="1">
    <location>
        <begin position="47"/>
        <end position="56"/>
    </location>
</feature>
<evidence type="ECO:0000256" key="1">
    <source>
        <dbReference type="SAM" id="MobiDB-lite"/>
    </source>
</evidence>
<proteinExistence type="predicted"/>
<accession>A0A5N7AE81</accession>
<dbReference type="GeneID" id="43650117"/>
<feature type="region of interest" description="Disordered" evidence="1">
    <location>
        <begin position="36"/>
        <end position="67"/>
    </location>
</feature>
<protein>
    <submittedName>
        <fullName evidence="2">Uncharacterized protein</fullName>
    </submittedName>
</protein>
<organism evidence="2 3">
    <name type="scientific">Aspergillus caelatus</name>
    <dbReference type="NCBI Taxonomy" id="61420"/>
    <lineage>
        <taxon>Eukaryota</taxon>
        <taxon>Fungi</taxon>
        <taxon>Dikarya</taxon>
        <taxon>Ascomycota</taxon>
        <taxon>Pezizomycotina</taxon>
        <taxon>Eurotiomycetes</taxon>
        <taxon>Eurotiomycetidae</taxon>
        <taxon>Eurotiales</taxon>
        <taxon>Aspergillaceae</taxon>
        <taxon>Aspergillus</taxon>
        <taxon>Aspergillus subgen. Circumdati</taxon>
    </lineage>
</organism>
<evidence type="ECO:0000313" key="3">
    <source>
        <dbReference type="Proteomes" id="UP000326268"/>
    </source>
</evidence>
<dbReference type="AlphaFoldDB" id="A0A5N7AE81"/>
<dbReference type="Proteomes" id="UP000326268">
    <property type="component" value="Unassembled WGS sequence"/>
</dbReference>
<dbReference type="RefSeq" id="XP_031931255.1">
    <property type="nucleotide sequence ID" value="XM_032065671.1"/>
</dbReference>
<name>A0A5N7AE81_9EURO</name>
<gene>
    <name evidence="2" type="ORF">BDV27DRAFT_122630</name>
</gene>
<reference evidence="2 3" key="1">
    <citation type="submission" date="2019-04" db="EMBL/GenBank/DDBJ databases">
        <title>Friends and foes A comparative genomics studyof 23 Aspergillus species from section Flavi.</title>
        <authorList>
            <consortium name="DOE Joint Genome Institute"/>
            <person name="Kjaerbolling I."/>
            <person name="Vesth T."/>
            <person name="Frisvad J.C."/>
            <person name="Nybo J.L."/>
            <person name="Theobald S."/>
            <person name="Kildgaard S."/>
            <person name="Isbrandt T."/>
            <person name="Kuo A."/>
            <person name="Sato A."/>
            <person name="Lyhne E.K."/>
            <person name="Kogle M.E."/>
            <person name="Wiebenga A."/>
            <person name="Kun R.S."/>
            <person name="Lubbers R.J."/>
            <person name="Makela M.R."/>
            <person name="Barry K."/>
            <person name="Chovatia M."/>
            <person name="Clum A."/>
            <person name="Daum C."/>
            <person name="Haridas S."/>
            <person name="He G."/>
            <person name="LaButti K."/>
            <person name="Lipzen A."/>
            <person name="Mondo S."/>
            <person name="Riley R."/>
            <person name="Salamov A."/>
            <person name="Simmons B.A."/>
            <person name="Magnuson J.K."/>
            <person name="Henrissat B."/>
            <person name="Mortensen U.H."/>
            <person name="Larsen T.O."/>
            <person name="Devries R.P."/>
            <person name="Grigoriev I.V."/>
            <person name="Machida M."/>
            <person name="Baker S.E."/>
            <person name="Andersen M.R."/>
        </authorList>
    </citation>
    <scope>NUCLEOTIDE SEQUENCE [LARGE SCALE GENOMIC DNA]</scope>
    <source>
        <strain evidence="2 3">CBS 763.97</strain>
    </source>
</reference>
<sequence length="67" mass="7900">MNQERKRERERGDTLMRHVTFALNLSPNFPMEVGVGDGETYPIQPNIKEKQKRQERVQSQARTRKST</sequence>
<evidence type="ECO:0000313" key="2">
    <source>
        <dbReference type="EMBL" id="KAE8368174.1"/>
    </source>
</evidence>
<keyword evidence="3" id="KW-1185">Reference proteome</keyword>
<dbReference type="EMBL" id="ML737587">
    <property type="protein sequence ID" value="KAE8368174.1"/>
    <property type="molecule type" value="Genomic_DNA"/>
</dbReference>